<proteinExistence type="predicted"/>
<dbReference type="InterPro" id="IPR036291">
    <property type="entry name" value="NAD(P)-bd_dom_sf"/>
</dbReference>
<protein>
    <submittedName>
        <fullName evidence="3">NAD(P)H-binding protein</fullName>
    </submittedName>
</protein>
<evidence type="ECO:0000259" key="2">
    <source>
        <dbReference type="Pfam" id="PF05368"/>
    </source>
</evidence>
<organism evidence="3 4">
    <name type="scientific">Actinoplanes flavus</name>
    <dbReference type="NCBI Taxonomy" id="2820290"/>
    <lineage>
        <taxon>Bacteria</taxon>
        <taxon>Bacillati</taxon>
        <taxon>Actinomycetota</taxon>
        <taxon>Actinomycetes</taxon>
        <taxon>Micromonosporales</taxon>
        <taxon>Micromonosporaceae</taxon>
        <taxon>Actinoplanes</taxon>
    </lineage>
</organism>
<dbReference type="Gene3D" id="3.40.50.720">
    <property type="entry name" value="NAD(P)-binding Rossmann-like Domain"/>
    <property type="match status" value="2"/>
</dbReference>
<evidence type="ECO:0000313" key="4">
    <source>
        <dbReference type="Proteomes" id="UP000679690"/>
    </source>
</evidence>
<feature type="compositionally biased region" description="Low complexity" evidence="1">
    <location>
        <begin position="65"/>
        <end position="78"/>
    </location>
</feature>
<feature type="region of interest" description="Disordered" evidence="1">
    <location>
        <begin position="35"/>
        <end position="78"/>
    </location>
</feature>
<accession>A0ABS3UX80</accession>
<keyword evidence="4" id="KW-1185">Reference proteome</keyword>
<evidence type="ECO:0000256" key="1">
    <source>
        <dbReference type="SAM" id="MobiDB-lite"/>
    </source>
</evidence>
<dbReference type="InterPro" id="IPR008030">
    <property type="entry name" value="NmrA-like"/>
</dbReference>
<sequence length="323" mass="33304">MYAVTGATGNVGRPLIHALAAAGAKVHAISRHAPKALPTDPLPTEAPATGTLPARAPATGAPASGEPAPGTLPTGAPASGALPVGVEHHCADLADPESLREAVSGAEAFFLLVSGAGAHLDIPAILDVVRAGGVRRIVALSSQAAGTRPGSVSHAPLRALEDTVRASGLEWVLLRPGGFASNTLAWAEQVRTSRTVSSPFGDVGLPLVHPGDIAEVAAAALQDQSHTQQVFTLTGPQLTSPRQRAADLAAALGEPVRFIDQSVEEAREQMLTFMPAPVVDGTLDIIGAPTPEEQRISPDVERVLGRPPRTFSEWLSTNIDAFR</sequence>
<dbReference type="PANTHER" id="PTHR43162:SF1">
    <property type="entry name" value="PRESTALK A DIFFERENTIATION PROTEIN A"/>
    <property type="match status" value="1"/>
</dbReference>
<dbReference type="Gene3D" id="3.90.25.10">
    <property type="entry name" value="UDP-galactose 4-epimerase, domain 1"/>
    <property type="match status" value="1"/>
</dbReference>
<dbReference type="PANTHER" id="PTHR43162">
    <property type="match status" value="1"/>
</dbReference>
<evidence type="ECO:0000313" key="3">
    <source>
        <dbReference type="EMBL" id="MBO3743172.1"/>
    </source>
</evidence>
<name>A0ABS3UX80_9ACTN</name>
<dbReference type="RefSeq" id="WP_208472340.1">
    <property type="nucleotide sequence ID" value="NZ_JAGFNS010000035.1"/>
</dbReference>
<dbReference type="SUPFAM" id="SSF51735">
    <property type="entry name" value="NAD(P)-binding Rossmann-fold domains"/>
    <property type="match status" value="1"/>
</dbReference>
<gene>
    <name evidence="3" type="ORF">J5X75_37310</name>
</gene>
<dbReference type="InterPro" id="IPR051604">
    <property type="entry name" value="Ergot_Alk_Oxidoreductase"/>
</dbReference>
<dbReference type="Proteomes" id="UP000679690">
    <property type="component" value="Unassembled WGS sequence"/>
</dbReference>
<reference evidence="3 4" key="1">
    <citation type="submission" date="2021-03" db="EMBL/GenBank/DDBJ databases">
        <title>Actinoplanes flavus sp. nov., a novel actinomycete isolated from Coconut Palm rhizosphere soil.</title>
        <authorList>
            <person name="Luo X."/>
        </authorList>
    </citation>
    <scope>NUCLEOTIDE SEQUENCE [LARGE SCALE GENOMIC DNA]</scope>
    <source>
        <strain evidence="3 4">NEAU-H7</strain>
    </source>
</reference>
<comment type="caution">
    <text evidence="3">The sequence shown here is derived from an EMBL/GenBank/DDBJ whole genome shotgun (WGS) entry which is preliminary data.</text>
</comment>
<dbReference type="EMBL" id="JAGFNS010000035">
    <property type="protein sequence ID" value="MBO3743172.1"/>
    <property type="molecule type" value="Genomic_DNA"/>
</dbReference>
<dbReference type="Pfam" id="PF05368">
    <property type="entry name" value="NmrA"/>
    <property type="match status" value="1"/>
</dbReference>
<feature type="domain" description="NmrA-like" evidence="2">
    <location>
        <begin position="3"/>
        <end position="278"/>
    </location>
</feature>